<feature type="compositionally biased region" description="Polar residues" evidence="22">
    <location>
        <begin position="953"/>
        <end position="964"/>
    </location>
</feature>
<dbReference type="EMBL" id="JAVLET010000019">
    <property type="protein sequence ID" value="KAL0465152.1"/>
    <property type="molecule type" value="Genomic_DNA"/>
</dbReference>
<feature type="region of interest" description="Disordered" evidence="22">
    <location>
        <begin position="933"/>
        <end position="982"/>
    </location>
</feature>
<evidence type="ECO:0000256" key="16">
    <source>
        <dbReference type="ARBA" id="ARBA00029709"/>
    </source>
</evidence>
<evidence type="ECO:0000256" key="6">
    <source>
        <dbReference type="ARBA" id="ARBA00022723"/>
    </source>
</evidence>
<keyword evidence="8" id="KW-0378">Hydrolase</keyword>
<keyword evidence="13" id="KW-0413">Isomerase</keyword>
<comment type="function">
    <text evidence="20">ATP-dependent DNA helicase important for chromosome transmission and normal cell cycle progression in G(2)/M. May have a role in changing DNA topology to allow the loading of proteins involved in maintaining sister chromatid cohesion in the vicinity of the centromeres. Has a specific role in chromosome segregation during meiosis II.</text>
</comment>
<keyword evidence="10" id="KW-0067">ATP-binding</keyword>
<evidence type="ECO:0000256" key="22">
    <source>
        <dbReference type="SAM" id="MobiDB-lite"/>
    </source>
</evidence>
<dbReference type="InterPro" id="IPR006555">
    <property type="entry name" value="ATP-dep_Helicase_C"/>
</dbReference>
<keyword evidence="11" id="KW-0408">Iron</keyword>
<evidence type="ECO:0000256" key="19">
    <source>
        <dbReference type="ARBA" id="ARBA00045008"/>
    </source>
</evidence>
<evidence type="ECO:0000313" key="25">
    <source>
        <dbReference type="Proteomes" id="UP001451303"/>
    </source>
</evidence>
<feature type="compositionally biased region" description="Pro residues" evidence="22">
    <location>
        <begin position="943"/>
        <end position="952"/>
    </location>
</feature>
<comment type="similarity">
    <text evidence="3">Belongs to the DEAD box helicase family. DEAH subfamily. DDX11/CHL1 sub-subfamily.</text>
</comment>
<dbReference type="CDD" id="cd18788">
    <property type="entry name" value="SF2_C_XPD"/>
    <property type="match status" value="1"/>
</dbReference>
<keyword evidence="25" id="KW-1185">Reference proteome</keyword>
<keyword evidence="7" id="KW-0547">Nucleotide-binding</keyword>
<comment type="caution">
    <text evidence="24">The sequence shown here is derived from an EMBL/GenBank/DDBJ whole genome shotgun (WGS) entry which is preliminary data.</text>
</comment>
<dbReference type="GO" id="GO:0004386">
    <property type="term" value="F:helicase activity"/>
    <property type="evidence" value="ECO:0007669"/>
    <property type="project" value="UniProtKB-KW"/>
</dbReference>
<dbReference type="EC" id="5.6.2.3" evidence="17"/>
<keyword evidence="9 24" id="KW-0347">Helicase</keyword>
<name>A0ABR3CXJ7_NEUIN</name>
<dbReference type="InterPro" id="IPR010614">
    <property type="entry name" value="RAD3-like_helicase_DEAD"/>
</dbReference>
<evidence type="ECO:0000256" key="5">
    <source>
        <dbReference type="ARBA" id="ARBA00017386"/>
    </source>
</evidence>
<evidence type="ECO:0000256" key="7">
    <source>
        <dbReference type="ARBA" id="ARBA00022741"/>
    </source>
</evidence>
<dbReference type="InterPro" id="IPR027417">
    <property type="entry name" value="P-loop_NTPase"/>
</dbReference>
<feature type="compositionally biased region" description="Basic and acidic residues" evidence="22">
    <location>
        <begin position="228"/>
        <end position="242"/>
    </location>
</feature>
<reference evidence="24 25" key="1">
    <citation type="submission" date="2023-09" db="EMBL/GenBank/DDBJ databases">
        <title>Multi-omics analysis of a traditional fermented food reveals byproduct-associated fungal strains for waste-to-food upcycling.</title>
        <authorList>
            <consortium name="Lawrence Berkeley National Laboratory"/>
            <person name="Rekdal V.M."/>
            <person name="Villalobos-Escobedo J.M."/>
            <person name="Rodriguez-Valeron N."/>
            <person name="Garcia M.O."/>
            <person name="Vasquez D.P."/>
            <person name="Damayanti I."/>
            <person name="Sorensen P.M."/>
            <person name="Baidoo E.E."/>
            <person name="De Carvalho A.C."/>
            <person name="Riley R."/>
            <person name="Lipzen A."/>
            <person name="He G."/>
            <person name="Yan M."/>
            <person name="Haridas S."/>
            <person name="Daum C."/>
            <person name="Yoshinaga Y."/>
            <person name="Ng V."/>
            <person name="Grigoriev I.V."/>
            <person name="Munk R."/>
            <person name="Nuraida L."/>
            <person name="Wijaya C.H."/>
            <person name="Morales P.-C."/>
            <person name="Keasling J.D."/>
        </authorList>
    </citation>
    <scope>NUCLEOTIDE SEQUENCE [LARGE SCALE GENOMIC DNA]</scope>
    <source>
        <strain evidence="24 25">FGSC 2613</strain>
    </source>
</reference>
<dbReference type="SMART" id="SM00488">
    <property type="entry name" value="DEXDc2"/>
    <property type="match status" value="1"/>
</dbReference>
<evidence type="ECO:0000256" key="8">
    <source>
        <dbReference type="ARBA" id="ARBA00022801"/>
    </source>
</evidence>
<evidence type="ECO:0000256" key="13">
    <source>
        <dbReference type="ARBA" id="ARBA00023235"/>
    </source>
</evidence>
<keyword evidence="15" id="KW-0131">Cell cycle</keyword>
<evidence type="ECO:0000256" key="15">
    <source>
        <dbReference type="ARBA" id="ARBA00023306"/>
    </source>
</evidence>
<evidence type="ECO:0000256" key="4">
    <source>
        <dbReference type="ARBA" id="ARBA00016387"/>
    </source>
</evidence>
<keyword evidence="14" id="KW-0539">Nucleus</keyword>
<feature type="compositionally biased region" description="Basic and acidic residues" evidence="22">
    <location>
        <begin position="253"/>
        <end position="268"/>
    </location>
</feature>
<evidence type="ECO:0000256" key="10">
    <source>
        <dbReference type="ARBA" id="ARBA00022840"/>
    </source>
</evidence>
<sequence length="1077" mass="119538">MASTLPIPDINVIAPSFIQRDFQNSDNMKPPPTDFNHPYTPYPIQTAFMQTLYSVLDRTVAVFPQTTTNSTNNTAPSATFSSTAATLIPSNPSTSPSTPPLINPTTAPTVHLADRATEPSLSVTPRTTTSKDKDKVSSSSSSVPKGHAQIALFESPTGTGKSLSLICGSLTWLRNHKRLQFEAEIEKIQQQMEASGEPEWMVESAIKRKREELAQKYEEMERTLERIRQKEREMEKEGEEGQARGGKRRKLDRGKGDEEKGGKKKESGGSRGLTASDEDKEFLIGDWREEGGLDENDPMGQLSKETRELLEKVGMGTAGGKKEANEGPVAEEGIKIFYTSRTHSQLTQFIQELRRPEFPASVPTPNPQEEPAKEIVKQIPLSSRQKLCINPTVNKLGTLTAINERCQSLQQPKTPKEQRCPYLPNAANLKATHEFRDTALATLPDIEDLYQTGKQLQICPYYASRAAIPGAEVITLPYPLLLQKSAREALGIRLEGNIVVIDEAHNIMDAVSNVHAAEIKYTDLKRAKLSLGMYYQRFHQKLTGENKVMVAQLQRVVEALGVYIKTKLDKAALGLKADQEGIVLDTSLLLKTGGADQINLYKLIRYVQESKLAFKIEGYISYCEEEGRDTDDEETETEIKARQGRPPVLHTLCSFLTALTNLSSEGRIFYEKIPPPRGELQDMKLSYMLLSPTHAFSSIAESARAVILAGGTMSPFEDYKAHLFPDVPPEKITTLSCGHVIPPDNLCVWTLGSIAPNPKVDTGIGEDCFDFTFAKRSNPNMINRLGLVLLNLCSVVPDGVVAFFPSYGYLEEVIGVWKTHEQAMGPKTIWERLESKKALFIDSKTESSEQTLQKYSDVIHSEVRPLSPAGSRVKGAMLLSVIGGKMSEGINFSDRLGRCVIVVGMPYPNPHSPEWLARREYLEANFIKRYTASQQTSTATAPLPAPVIPPPSNTTHHSINPSSSRNKDKHKPPNVRKLAARDSHEFYENATLRAVNQSIGRAIRHQNDYAAIVLIDNRFEKEHVRAKLPGWIREGWDETQRQAKEDGKALKGLQGMMVRVNMFFRGKNQGGAGGSCL</sequence>
<dbReference type="PANTHER" id="PTHR11472">
    <property type="entry name" value="DNA REPAIR DEAD HELICASE RAD3/XP-D SUBFAMILY MEMBER"/>
    <property type="match status" value="1"/>
</dbReference>
<evidence type="ECO:0000256" key="18">
    <source>
        <dbReference type="ARBA" id="ARBA00044998"/>
    </source>
</evidence>
<feature type="domain" description="Helicase ATP-binding" evidence="23">
    <location>
        <begin position="31"/>
        <end position="556"/>
    </location>
</feature>
<feature type="compositionally biased region" description="Low complexity" evidence="22">
    <location>
        <begin position="85"/>
        <end position="96"/>
    </location>
</feature>
<dbReference type="Gene3D" id="3.40.50.300">
    <property type="entry name" value="P-loop containing nucleotide triphosphate hydrolases"/>
    <property type="match status" value="3"/>
</dbReference>
<keyword evidence="6" id="KW-0479">Metal-binding</keyword>
<evidence type="ECO:0000256" key="1">
    <source>
        <dbReference type="ARBA" id="ARBA00001966"/>
    </source>
</evidence>
<dbReference type="Proteomes" id="UP001451303">
    <property type="component" value="Unassembled WGS sequence"/>
</dbReference>
<comment type="subcellular location">
    <subcellularLocation>
        <location evidence="2">Nucleus</location>
    </subcellularLocation>
</comment>
<evidence type="ECO:0000256" key="20">
    <source>
        <dbReference type="ARBA" id="ARBA00045702"/>
    </source>
</evidence>
<evidence type="ECO:0000256" key="11">
    <source>
        <dbReference type="ARBA" id="ARBA00023004"/>
    </source>
</evidence>
<evidence type="ECO:0000256" key="14">
    <source>
        <dbReference type="ARBA" id="ARBA00023242"/>
    </source>
</evidence>
<evidence type="ECO:0000256" key="2">
    <source>
        <dbReference type="ARBA" id="ARBA00004123"/>
    </source>
</evidence>
<feature type="compositionally biased region" description="Low complexity" evidence="22">
    <location>
        <begin position="933"/>
        <end position="942"/>
    </location>
</feature>
<comment type="catalytic activity">
    <reaction evidence="21">
        <text>ATP + H2O = ADP + phosphate + H(+)</text>
        <dbReference type="Rhea" id="RHEA:13065"/>
        <dbReference type="ChEBI" id="CHEBI:15377"/>
        <dbReference type="ChEBI" id="CHEBI:15378"/>
        <dbReference type="ChEBI" id="CHEBI:30616"/>
        <dbReference type="ChEBI" id="CHEBI:43474"/>
        <dbReference type="ChEBI" id="CHEBI:456216"/>
        <dbReference type="EC" id="5.6.2.3"/>
    </reaction>
</comment>
<dbReference type="SMART" id="SM00491">
    <property type="entry name" value="HELICc2"/>
    <property type="match status" value="1"/>
</dbReference>
<dbReference type="InterPro" id="IPR006554">
    <property type="entry name" value="Helicase-like_DEXD_c2"/>
</dbReference>
<evidence type="ECO:0000256" key="17">
    <source>
        <dbReference type="ARBA" id="ARBA00044969"/>
    </source>
</evidence>
<proteinExistence type="inferred from homology"/>
<dbReference type="Pfam" id="PF13307">
    <property type="entry name" value="Helicase_C_2"/>
    <property type="match status" value="1"/>
</dbReference>
<comment type="cofactor">
    <cofactor evidence="1">
        <name>[4Fe-4S] cluster</name>
        <dbReference type="ChEBI" id="CHEBI:49883"/>
    </cofactor>
</comment>
<dbReference type="NCBIfam" id="TIGR00604">
    <property type="entry name" value="rad3"/>
    <property type="match status" value="1"/>
</dbReference>
<dbReference type="PANTHER" id="PTHR11472:SF41">
    <property type="entry name" value="ATP-DEPENDENT DNA HELICASE DDX11-RELATED"/>
    <property type="match status" value="1"/>
</dbReference>
<dbReference type="PROSITE" id="PS51193">
    <property type="entry name" value="HELICASE_ATP_BIND_2"/>
    <property type="match status" value="1"/>
</dbReference>
<gene>
    <name evidence="24" type="ORF">QR685DRAFT_453964</name>
</gene>
<evidence type="ECO:0000259" key="23">
    <source>
        <dbReference type="PROSITE" id="PS51193"/>
    </source>
</evidence>
<evidence type="ECO:0000256" key="21">
    <source>
        <dbReference type="ARBA" id="ARBA00048954"/>
    </source>
</evidence>
<feature type="region of interest" description="Disordered" evidence="22">
    <location>
        <begin position="228"/>
        <end position="282"/>
    </location>
</feature>
<dbReference type="InterPro" id="IPR013020">
    <property type="entry name" value="Rad3/Chl1-like"/>
</dbReference>
<accession>A0ABR3CXJ7</accession>
<evidence type="ECO:0000313" key="24">
    <source>
        <dbReference type="EMBL" id="KAL0465152.1"/>
    </source>
</evidence>
<evidence type="ECO:0000256" key="3">
    <source>
        <dbReference type="ARBA" id="ARBA00008435"/>
    </source>
</evidence>
<evidence type="ECO:0000256" key="12">
    <source>
        <dbReference type="ARBA" id="ARBA00023014"/>
    </source>
</evidence>
<dbReference type="InterPro" id="IPR045028">
    <property type="entry name" value="DinG/Rad3-like"/>
</dbReference>
<dbReference type="Pfam" id="PF06733">
    <property type="entry name" value="DEAD_2"/>
    <property type="match status" value="1"/>
</dbReference>
<evidence type="ECO:0000256" key="9">
    <source>
        <dbReference type="ARBA" id="ARBA00022806"/>
    </source>
</evidence>
<feature type="region of interest" description="Disordered" evidence="22">
    <location>
        <begin position="85"/>
        <end position="146"/>
    </location>
</feature>
<protein>
    <recommendedName>
        <fullName evidence="5">ATP-dependent DNA helicase CHL1</fullName>
        <ecNumber evidence="17">5.6.2.3</ecNumber>
    </recommendedName>
    <alternativeName>
        <fullName evidence="4">ATP-dependent DNA helicase chl1</fullName>
    </alternativeName>
    <alternativeName>
        <fullName evidence="16">Chromosome loss protein 1</fullName>
    </alternativeName>
    <alternativeName>
        <fullName evidence="18 19">DNA 5'-3' helicase CHL1</fullName>
    </alternativeName>
</protein>
<keyword evidence="12" id="KW-0411">Iron-sulfur</keyword>
<dbReference type="InterPro" id="IPR014013">
    <property type="entry name" value="Helic_SF1/SF2_ATP-bd_DinG/Rad3"/>
</dbReference>
<organism evidence="24 25">
    <name type="scientific">Neurospora intermedia</name>
    <dbReference type="NCBI Taxonomy" id="5142"/>
    <lineage>
        <taxon>Eukaryota</taxon>
        <taxon>Fungi</taxon>
        <taxon>Dikarya</taxon>
        <taxon>Ascomycota</taxon>
        <taxon>Pezizomycotina</taxon>
        <taxon>Sordariomycetes</taxon>
        <taxon>Sordariomycetidae</taxon>
        <taxon>Sordariales</taxon>
        <taxon>Sordariaceae</taxon>
        <taxon>Neurospora</taxon>
    </lineage>
</organism>